<keyword evidence="5" id="KW-1185">Reference proteome</keyword>
<evidence type="ECO:0000259" key="3">
    <source>
        <dbReference type="Pfam" id="PF02737"/>
    </source>
</evidence>
<dbReference type="SUPFAM" id="SSF51735">
    <property type="entry name" value="NAD(P)-binding Rossmann-fold domains"/>
    <property type="match status" value="1"/>
</dbReference>
<accession>A0ABQ3GS76</accession>
<proteinExistence type="predicted"/>
<dbReference type="Pfam" id="PF00725">
    <property type="entry name" value="3HCDH"/>
    <property type="match status" value="2"/>
</dbReference>
<dbReference type="InterPro" id="IPR036291">
    <property type="entry name" value="NAD(P)-bd_dom_sf"/>
</dbReference>
<dbReference type="PANTHER" id="PTHR48075">
    <property type="entry name" value="3-HYDROXYACYL-COA DEHYDROGENASE FAMILY PROTEIN"/>
    <property type="match status" value="1"/>
</dbReference>
<keyword evidence="1" id="KW-0560">Oxidoreductase</keyword>
<feature type="domain" description="3-hydroxyacyl-CoA dehydrogenase NAD binding" evidence="3">
    <location>
        <begin position="6"/>
        <end position="184"/>
    </location>
</feature>
<dbReference type="Gene3D" id="1.10.1040.10">
    <property type="entry name" value="N-(1-d-carboxylethyl)-l-norvaline Dehydrogenase, domain 2"/>
    <property type="match status" value="2"/>
</dbReference>
<gene>
    <name evidence="4" type="primary">dcaH</name>
    <name evidence="4" type="ORF">GCM10016272_17420</name>
</gene>
<evidence type="ECO:0000259" key="2">
    <source>
        <dbReference type="Pfam" id="PF00725"/>
    </source>
</evidence>
<dbReference type="RefSeq" id="WP_189584687.1">
    <property type="nucleotide sequence ID" value="NZ_BMZR01000003.1"/>
</dbReference>
<dbReference type="Proteomes" id="UP000610203">
    <property type="component" value="Unassembled WGS sequence"/>
</dbReference>
<sequence length="537" mass="58373">MTVKSLAIVGTGIMGMGIAQIAAQAGIQVLLFDAKGGAAEQGRQSLQAMLEKLAAKGKFTDEQLQATLSNLTVIEDIAKIAKVDVVIEAIIENLDIKKQLFKQLESLVPAETILATNTSSLAVTAIASDCEHPERVAGFHFFNPVPLMKIVEVIPGISTKLSVVETLTTLAKRMGHLGVVAKDTPGFIVNHGGRAYGTEALKILGEGVASFEDIDRILREGAGFRMGPFELLDLTGIDVSHPVMESIYNQYYSEPRYRPHPLTRQMLTGNKLGRKIGEGFYQYIDGQKVTSNTNQQSSFEASVSKDRFSQKEADADTSNLSVWIGADLAEDKKQLIDHLNANGITIDDNDQPNSDSLILLAIYGEDTTNAAIRYQVNPKQAVAIDMLTDLSKHRTLMPSIVTEDNFVAQAYALFGRNNKLGKSSDEDSEVAVDATLIAESTGFVAQRVVAMVINLGCDIAMQGIATPKDIDNAVKLGLGYPYGPISWGDELGAARILLILERIYGLTGDPRYRPSPWLQRRAKLGISLFTQQSNCQR</sequence>
<dbReference type="NCBIfam" id="NF006124">
    <property type="entry name" value="PRK08268.1"/>
    <property type="match status" value="1"/>
</dbReference>
<comment type="caution">
    <text evidence="4">The sequence shown here is derived from an EMBL/GenBank/DDBJ whole genome shotgun (WGS) entry which is preliminary data.</text>
</comment>
<dbReference type="InterPro" id="IPR006176">
    <property type="entry name" value="3-OHacyl-CoA_DH_NAD-bd"/>
</dbReference>
<organism evidence="4 5">
    <name type="scientific">Psychrobacter glaciei</name>
    <dbReference type="NCBI Taxonomy" id="619771"/>
    <lineage>
        <taxon>Bacteria</taxon>
        <taxon>Pseudomonadati</taxon>
        <taxon>Pseudomonadota</taxon>
        <taxon>Gammaproteobacteria</taxon>
        <taxon>Moraxellales</taxon>
        <taxon>Moraxellaceae</taxon>
        <taxon>Psychrobacter</taxon>
    </lineage>
</organism>
<dbReference type="EMBL" id="BMZR01000003">
    <property type="protein sequence ID" value="GHD33396.1"/>
    <property type="molecule type" value="Genomic_DNA"/>
</dbReference>
<reference evidence="5" key="1">
    <citation type="journal article" date="2019" name="Int. J. Syst. Evol. Microbiol.">
        <title>The Global Catalogue of Microorganisms (GCM) 10K type strain sequencing project: providing services to taxonomists for standard genome sequencing and annotation.</title>
        <authorList>
            <consortium name="The Broad Institute Genomics Platform"/>
            <consortium name="The Broad Institute Genome Sequencing Center for Infectious Disease"/>
            <person name="Wu L."/>
            <person name="Ma J."/>
        </authorList>
    </citation>
    <scope>NUCLEOTIDE SEQUENCE [LARGE SCALE GENOMIC DNA]</scope>
    <source>
        <strain evidence="5">KCTC 42280</strain>
    </source>
</reference>
<dbReference type="SUPFAM" id="SSF48179">
    <property type="entry name" value="6-phosphogluconate dehydrogenase C-terminal domain-like"/>
    <property type="match status" value="2"/>
</dbReference>
<protein>
    <submittedName>
        <fullName evidence="4">3-hydroxybutyryl-CoA dehydrogenase</fullName>
    </submittedName>
</protein>
<dbReference type="Gene3D" id="3.40.50.720">
    <property type="entry name" value="NAD(P)-binding Rossmann-like Domain"/>
    <property type="match status" value="1"/>
</dbReference>
<dbReference type="InterPro" id="IPR013328">
    <property type="entry name" value="6PGD_dom2"/>
</dbReference>
<feature type="domain" description="3-hydroxyacyl-CoA dehydrogenase C-terminal" evidence="2">
    <location>
        <begin position="186"/>
        <end position="283"/>
    </location>
</feature>
<dbReference type="Pfam" id="PF02737">
    <property type="entry name" value="3HCDH_N"/>
    <property type="match status" value="1"/>
</dbReference>
<dbReference type="InterPro" id="IPR008927">
    <property type="entry name" value="6-PGluconate_DH-like_C_sf"/>
</dbReference>
<evidence type="ECO:0000313" key="5">
    <source>
        <dbReference type="Proteomes" id="UP000610203"/>
    </source>
</evidence>
<dbReference type="PANTHER" id="PTHR48075:SF5">
    <property type="entry name" value="3-HYDROXYBUTYRYL-COA DEHYDROGENASE"/>
    <property type="match status" value="1"/>
</dbReference>
<feature type="domain" description="3-hydroxyacyl-CoA dehydrogenase C-terminal" evidence="2">
    <location>
        <begin position="442"/>
        <end position="525"/>
    </location>
</feature>
<evidence type="ECO:0000313" key="4">
    <source>
        <dbReference type="EMBL" id="GHD33396.1"/>
    </source>
</evidence>
<name>A0ABQ3GS76_9GAMM</name>
<dbReference type="InterPro" id="IPR006108">
    <property type="entry name" value="3HC_DH_C"/>
</dbReference>
<evidence type="ECO:0000256" key="1">
    <source>
        <dbReference type="ARBA" id="ARBA00023002"/>
    </source>
</evidence>